<feature type="transmembrane region" description="Helical" evidence="1">
    <location>
        <begin position="187"/>
        <end position="213"/>
    </location>
</feature>
<keyword evidence="1" id="KW-0812">Transmembrane</keyword>
<keyword evidence="1" id="KW-1133">Transmembrane helix</keyword>
<feature type="transmembrane region" description="Helical" evidence="1">
    <location>
        <begin position="82"/>
        <end position="98"/>
    </location>
</feature>
<organism evidence="2 3">
    <name type="scientific">Granulicella sibirica</name>
    <dbReference type="NCBI Taxonomy" id="2479048"/>
    <lineage>
        <taxon>Bacteria</taxon>
        <taxon>Pseudomonadati</taxon>
        <taxon>Acidobacteriota</taxon>
        <taxon>Terriglobia</taxon>
        <taxon>Terriglobales</taxon>
        <taxon>Acidobacteriaceae</taxon>
        <taxon>Granulicella</taxon>
    </lineage>
</organism>
<dbReference type="EMBL" id="RDSM01000001">
    <property type="protein sequence ID" value="RXH58263.1"/>
    <property type="molecule type" value="Genomic_DNA"/>
</dbReference>
<evidence type="ECO:0008006" key="4">
    <source>
        <dbReference type="Google" id="ProtNLM"/>
    </source>
</evidence>
<dbReference type="AlphaFoldDB" id="A0A4Q0T3S1"/>
<dbReference type="Proteomes" id="UP000289437">
    <property type="component" value="Unassembled WGS sequence"/>
</dbReference>
<comment type="caution">
    <text evidence="2">The sequence shown here is derived from an EMBL/GenBank/DDBJ whole genome shotgun (WGS) entry which is preliminary data.</text>
</comment>
<feature type="transmembrane region" description="Helical" evidence="1">
    <location>
        <begin position="118"/>
        <end position="142"/>
    </location>
</feature>
<evidence type="ECO:0000313" key="3">
    <source>
        <dbReference type="Proteomes" id="UP000289437"/>
    </source>
</evidence>
<name>A0A4Q0T3S1_9BACT</name>
<proteinExistence type="predicted"/>
<evidence type="ECO:0000313" key="2">
    <source>
        <dbReference type="EMBL" id="RXH58263.1"/>
    </source>
</evidence>
<accession>A0A4Q0T3S1</accession>
<sequence length="220" mass="23046">MGSAGESTFCPHCGAPQLRVLEENVVVARIEASDGRASTGALPPPHPGRVRWGTVTVLAAGVSAVAAVLMVGVMWLPVAFPLAWLWTVCGAVVVLAIYQRRHPETLITAGTGARVGLVYGLMAVTSLAAVIAIGGLVARFGLHAMGSIDLWLTNAMQQAVVQQKDSGVQITEEQLKMFYSAEMRAGMALFLLAVSGTFLVGFSALGGAIGGMLRMRRTRA</sequence>
<reference evidence="3" key="2">
    <citation type="submission" date="2019-02" db="EMBL/GenBank/DDBJ databases">
        <title>Granulicella sibirica sp. nov., a psychrotolerant acidobacterium isolated from an organic soil layer in forested tundra, West Siberia.</title>
        <authorList>
            <person name="Oshkin I.Y."/>
            <person name="Kulichevskaya I.S."/>
            <person name="Rijpstra W.I.C."/>
            <person name="Sinninghe Damste J.S."/>
            <person name="Rakitin A.L."/>
            <person name="Ravin N.V."/>
            <person name="Dedysh S.N."/>
        </authorList>
    </citation>
    <scope>NUCLEOTIDE SEQUENCE [LARGE SCALE GENOMIC DNA]</scope>
    <source>
        <strain evidence="3">AF10</strain>
    </source>
</reference>
<keyword evidence="1" id="KW-0472">Membrane</keyword>
<protein>
    <recommendedName>
        <fullName evidence="4">DUF4199 domain-containing protein</fullName>
    </recommendedName>
</protein>
<reference evidence="2 3" key="1">
    <citation type="submission" date="2018-11" db="EMBL/GenBank/DDBJ databases">
        <authorList>
            <person name="Mardanov A.V."/>
            <person name="Ravin N.V."/>
            <person name="Dedysh S.N."/>
        </authorList>
    </citation>
    <scope>NUCLEOTIDE SEQUENCE [LARGE SCALE GENOMIC DNA]</scope>
    <source>
        <strain evidence="2 3">AF10</strain>
    </source>
</reference>
<gene>
    <name evidence="2" type="ORF">GRAN_1573</name>
</gene>
<keyword evidence="3" id="KW-1185">Reference proteome</keyword>
<feature type="transmembrane region" description="Helical" evidence="1">
    <location>
        <begin position="55"/>
        <end position="76"/>
    </location>
</feature>
<evidence type="ECO:0000256" key="1">
    <source>
        <dbReference type="SAM" id="Phobius"/>
    </source>
</evidence>